<dbReference type="PROSITE" id="PS50885">
    <property type="entry name" value="HAMP"/>
    <property type="match status" value="1"/>
</dbReference>
<dbReference type="HOGENOM" id="CLU_000445_107_16_4"/>
<evidence type="ECO:0000256" key="12">
    <source>
        <dbReference type="SAM" id="Phobius"/>
    </source>
</evidence>
<keyword evidence="5" id="KW-0997">Cell inner membrane</keyword>
<evidence type="ECO:0000259" key="14">
    <source>
        <dbReference type="PROSITE" id="PS50885"/>
    </source>
</evidence>
<feature type="transmembrane region" description="Helical" evidence="12">
    <location>
        <begin position="42"/>
        <end position="65"/>
    </location>
</feature>
<dbReference type="PRINTS" id="PR00260">
    <property type="entry name" value="CHEMTRNSDUCR"/>
</dbReference>
<proteinExistence type="inferred from homology"/>
<evidence type="ECO:0000256" key="8">
    <source>
        <dbReference type="ARBA" id="ARBA00023136"/>
    </source>
</evidence>
<dbReference type="PROSITE" id="PS50111">
    <property type="entry name" value="CHEMOTAXIS_TRANSDUC_2"/>
    <property type="match status" value="1"/>
</dbReference>
<dbReference type="Gene3D" id="1.10.287.950">
    <property type="entry name" value="Methyl-accepting chemotaxis protein"/>
    <property type="match status" value="1"/>
</dbReference>
<dbReference type="GO" id="GO:0007165">
    <property type="term" value="P:signal transduction"/>
    <property type="evidence" value="ECO:0007669"/>
    <property type="project" value="UniProtKB-KW"/>
</dbReference>
<feature type="transmembrane region" description="Helical" evidence="12">
    <location>
        <begin position="218"/>
        <end position="239"/>
    </location>
</feature>
<evidence type="ECO:0000256" key="9">
    <source>
        <dbReference type="ARBA" id="ARBA00023224"/>
    </source>
</evidence>
<evidence type="ECO:0000256" key="5">
    <source>
        <dbReference type="ARBA" id="ARBA00022519"/>
    </source>
</evidence>
<feature type="domain" description="Methyl-accepting transducer" evidence="13">
    <location>
        <begin position="302"/>
        <end position="531"/>
    </location>
</feature>
<dbReference type="SUPFAM" id="SSF58104">
    <property type="entry name" value="Methyl-accepting chemotaxis protein (MCP) signaling domain"/>
    <property type="match status" value="1"/>
</dbReference>
<reference evidence="15 16" key="2">
    <citation type="journal article" date="2016" name="Appl. Microbiol. Biotechnol.">
        <title>Mutations improving production and secretion of extracellular lipase by Burkholderia glumae PG1.</title>
        <authorList>
            <person name="Knapp A."/>
            <person name="Voget S."/>
            <person name="Gao R."/>
            <person name="Zaburannyi N."/>
            <person name="Krysciak D."/>
            <person name="Breuer M."/>
            <person name="Hauer B."/>
            <person name="Streit W.R."/>
            <person name="Muller R."/>
            <person name="Daniel R."/>
            <person name="Jaeger K.E."/>
        </authorList>
    </citation>
    <scope>NUCLEOTIDE SEQUENCE [LARGE SCALE GENOMIC DNA]</scope>
    <source>
        <strain evidence="15 16">PG1</strain>
    </source>
</reference>
<dbReference type="FunFam" id="1.10.287.950:FF:000001">
    <property type="entry name" value="Methyl-accepting chemotaxis sensory transducer"/>
    <property type="match status" value="1"/>
</dbReference>
<evidence type="ECO:0000259" key="13">
    <source>
        <dbReference type="PROSITE" id="PS50111"/>
    </source>
</evidence>
<dbReference type="PANTHER" id="PTHR43531">
    <property type="entry name" value="PROTEIN ICFG"/>
    <property type="match status" value="1"/>
</dbReference>
<evidence type="ECO:0000313" key="15">
    <source>
        <dbReference type="EMBL" id="AJK50476.1"/>
    </source>
</evidence>
<keyword evidence="4" id="KW-0145">Chemotaxis</keyword>
<evidence type="ECO:0000256" key="10">
    <source>
        <dbReference type="ARBA" id="ARBA00029447"/>
    </source>
</evidence>
<evidence type="ECO:0000256" key="1">
    <source>
        <dbReference type="ARBA" id="ARBA00004429"/>
    </source>
</evidence>
<name>A0A0B6SE19_BURPL</name>
<keyword evidence="6 12" id="KW-0812">Transmembrane</keyword>
<evidence type="ECO:0000256" key="11">
    <source>
        <dbReference type="PROSITE-ProRule" id="PRU00284"/>
    </source>
</evidence>
<comment type="subcellular location">
    <subcellularLocation>
        <location evidence="1">Cell inner membrane</location>
        <topology evidence="1">Multi-pass membrane protein</topology>
    </subcellularLocation>
</comment>
<dbReference type="CDD" id="cd06225">
    <property type="entry name" value="HAMP"/>
    <property type="match status" value="1"/>
</dbReference>
<dbReference type="SMART" id="SM00304">
    <property type="entry name" value="HAMP"/>
    <property type="match status" value="1"/>
</dbReference>
<dbReference type="Pfam" id="PF02203">
    <property type="entry name" value="TarH"/>
    <property type="match status" value="1"/>
</dbReference>
<keyword evidence="7 12" id="KW-1133">Transmembrane helix</keyword>
<dbReference type="InterPro" id="IPR003660">
    <property type="entry name" value="HAMP_dom"/>
</dbReference>
<reference evidence="16" key="1">
    <citation type="submission" date="2011-03" db="EMBL/GenBank/DDBJ databases">
        <authorList>
            <person name="Voget S."/>
            <person name="Streit W.R."/>
            <person name="Jaeger K.E."/>
            <person name="Daniel R."/>
        </authorList>
    </citation>
    <scope>NUCLEOTIDE SEQUENCE [LARGE SCALE GENOMIC DNA]</scope>
    <source>
        <strain evidence="16">PG1</strain>
    </source>
</reference>
<dbReference type="InterPro" id="IPR004090">
    <property type="entry name" value="Chemotax_Me-accpt_rcpt"/>
</dbReference>
<dbReference type="KEGG" id="bgp:BGL_2c24200"/>
<dbReference type="InterPro" id="IPR051310">
    <property type="entry name" value="MCP_chemotaxis"/>
</dbReference>
<evidence type="ECO:0000256" key="7">
    <source>
        <dbReference type="ARBA" id="ARBA00022989"/>
    </source>
</evidence>
<accession>A0A0B6SE19</accession>
<keyword evidence="9 11" id="KW-0807">Transducer</keyword>
<gene>
    <name evidence="15" type="ORF">BGL_2c24200</name>
</gene>
<evidence type="ECO:0000256" key="4">
    <source>
        <dbReference type="ARBA" id="ARBA00022500"/>
    </source>
</evidence>
<dbReference type="PANTHER" id="PTHR43531:SF14">
    <property type="entry name" value="METHYL-ACCEPTING CHEMOTAXIS PROTEIN I-RELATED"/>
    <property type="match status" value="1"/>
</dbReference>
<dbReference type="InterPro" id="IPR003122">
    <property type="entry name" value="Tar_rcpt_lig-bd"/>
</dbReference>
<feature type="domain" description="HAMP" evidence="14">
    <location>
        <begin position="245"/>
        <end position="297"/>
    </location>
</feature>
<dbReference type="Pfam" id="PF00015">
    <property type="entry name" value="MCPsignal"/>
    <property type="match status" value="1"/>
</dbReference>
<dbReference type="AlphaFoldDB" id="A0A0B6SE19"/>
<dbReference type="InterPro" id="IPR004089">
    <property type="entry name" value="MCPsignal_dom"/>
</dbReference>
<organism evidence="15 16">
    <name type="scientific">Burkholderia plantarii</name>
    <dbReference type="NCBI Taxonomy" id="41899"/>
    <lineage>
        <taxon>Bacteria</taxon>
        <taxon>Pseudomonadati</taxon>
        <taxon>Pseudomonadota</taxon>
        <taxon>Betaproteobacteria</taxon>
        <taxon>Burkholderiales</taxon>
        <taxon>Burkholderiaceae</taxon>
        <taxon>Burkholderia</taxon>
    </lineage>
</organism>
<keyword evidence="16" id="KW-1185">Reference proteome</keyword>
<sequence length="552" mass="58014">MCRASASGVPSDPRVRRGSQARCARLFPLPTMSRTITIRGGLAATIAGCTVLLMLVIGAAAFSLVKSNGALDAMYRDDTASVVHLKTSSERMLMLRIGLGNVEQIISAGKPATAEVRRLHALLDESSRELDAYRALHAPDAAEKALLDTMLAKRAQLLTQGLEKGIKQLDADNLVDFLGTQREMSAAWFDDYQQALTALEAFQVDRQRARYEAAARRFGVALTAFGAAGVFALVAGFVAHRALARAIVRPIDAAVGHFAKIAAGDLTGRIDTGRGNEMDRLLGALNEMRQRVAQVVGKVREGTEAILLDARGIAGGSRDLSSRAGQQAASLQQAAASMEQLTATVRQNSDNAHDASELATRASDIASRGGAVVKQVVRTMDAISDSSARIVSIVGTIESIAFQTNILALNAAVEAARAGEDGRGFAVVAAEVRSLAQRSAAAAKEIKELISASTTNVDEGSALVMRAGATMDEILTAVNSVNAIMADISLASREQSAGIELVNATVVQMEATTQHNAALIETASVTSASLERQSESLFSAVSWFRVADGAAG</sequence>
<evidence type="ECO:0000313" key="16">
    <source>
        <dbReference type="Proteomes" id="UP000031838"/>
    </source>
</evidence>
<keyword evidence="2" id="KW-1003">Cell membrane</keyword>
<dbReference type="CDD" id="cd11386">
    <property type="entry name" value="MCP_signal"/>
    <property type="match status" value="1"/>
</dbReference>
<dbReference type="GO" id="GO:0006935">
    <property type="term" value="P:chemotaxis"/>
    <property type="evidence" value="ECO:0007669"/>
    <property type="project" value="UniProtKB-KW"/>
</dbReference>
<protein>
    <submittedName>
        <fullName evidence="15">Methyl-accepting chemotaxis sensory transducer</fullName>
    </submittedName>
</protein>
<dbReference type="Proteomes" id="UP000031838">
    <property type="component" value="Chromosome 2"/>
</dbReference>
<dbReference type="GO" id="GO:0005886">
    <property type="term" value="C:plasma membrane"/>
    <property type="evidence" value="ECO:0007669"/>
    <property type="project" value="UniProtKB-SubCell"/>
</dbReference>
<keyword evidence="3" id="KW-0488">Methylation</keyword>
<evidence type="ECO:0000256" key="3">
    <source>
        <dbReference type="ARBA" id="ARBA00022481"/>
    </source>
</evidence>
<dbReference type="Pfam" id="PF00672">
    <property type="entry name" value="HAMP"/>
    <property type="match status" value="1"/>
</dbReference>
<keyword evidence="8 12" id="KW-0472">Membrane</keyword>
<dbReference type="EMBL" id="CP002581">
    <property type="protein sequence ID" value="AJK50476.1"/>
    <property type="molecule type" value="Genomic_DNA"/>
</dbReference>
<evidence type="ECO:0000256" key="6">
    <source>
        <dbReference type="ARBA" id="ARBA00022692"/>
    </source>
</evidence>
<dbReference type="GO" id="GO:0004888">
    <property type="term" value="F:transmembrane signaling receptor activity"/>
    <property type="evidence" value="ECO:0007669"/>
    <property type="project" value="InterPro"/>
</dbReference>
<evidence type="ECO:0000256" key="2">
    <source>
        <dbReference type="ARBA" id="ARBA00022475"/>
    </source>
</evidence>
<dbReference type="SMART" id="SM00283">
    <property type="entry name" value="MA"/>
    <property type="match status" value="1"/>
</dbReference>
<comment type="similarity">
    <text evidence="10">Belongs to the methyl-accepting chemotaxis (MCP) protein family.</text>
</comment>